<sequence length="352" mass="37968">MSALLTVDHLSVRFPIRTGTIWSKIVGHVHAVDDVSFTIMRGETLGVVGESGSGKTSLGLAVLRGTEPSGGSVTLAIEGRSIPVTSLDKRDLRAARQHMQMIFQDPYASLNPRMTVRDILSEPLVAGAGKGSYGSRQQIDALVVDIATKCGLSRDQLNRFPHAFSGGQRQRIAIARALVLRPALVVCDEPISSLDVSIQAQILNLLAELQQTLGLTYLFIAHDLAAVAYVCNRVAVMYLGQIVEMGTTRQVYFTPKHPYTEALMSAVPEPDPDAERRPILLSGERPDPAHPPSGCRFRTRCPYATETCAALMPPLRPAGDGHLVACHYADDLKLRGALELRGGTEAAVQTNG</sequence>
<protein>
    <submittedName>
        <fullName evidence="7">ATP-binding cassette domain-containing protein</fullName>
    </submittedName>
</protein>
<evidence type="ECO:0000256" key="3">
    <source>
        <dbReference type="ARBA" id="ARBA00022448"/>
    </source>
</evidence>
<dbReference type="GO" id="GO:0005524">
    <property type="term" value="F:ATP binding"/>
    <property type="evidence" value="ECO:0007669"/>
    <property type="project" value="UniProtKB-KW"/>
</dbReference>
<dbReference type="GO" id="GO:0016887">
    <property type="term" value="F:ATP hydrolysis activity"/>
    <property type="evidence" value="ECO:0007669"/>
    <property type="project" value="InterPro"/>
</dbReference>
<dbReference type="InterPro" id="IPR017871">
    <property type="entry name" value="ABC_transporter-like_CS"/>
</dbReference>
<accession>A0A933NXS4</accession>
<dbReference type="NCBIfam" id="TIGR01727">
    <property type="entry name" value="oligo_HPY"/>
    <property type="match status" value="1"/>
</dbReference>
<dbReference type="GO" id="GO:0015833">
    <property type="term" value="P:peptide transport"/>
    <property type="evidence" value="ECO:0007669"/>
    <property type="project" value="InterPro"/>
</dbReference>
<dbReference type="InterPro" id="IPR013563">
    <property type="entry name" value="Oligopep_ABC_C"/>
</dbReference>
<dbReference type="PROSITE" id="PS00211">
    <property type="entry name" value="ABC_TRANSPORTER_1"/>
    <property type="match status" value="1"/>
</dbReference>
<dbReference type="SUPFAM" id="SSF52540">
    <property type="entry name" value="P-loop containing nucleoside triphosphate hydrolases"/>
    <property type="match status" value="1"/>
</dbReference>
<name>A0A933NXS4_9HYPH</name>
<comment type="similarity">
    <text evidence="2">Belongs to the ABC transporter superfamily.</text>
</comment>
<evidence type="ECO:0000256" key="1">
    <source>
        <dbReference type="ARBA" id="ARBA00004417"/>
    </source>
</evidence>
<dbReference type="Gene3D" id="3.40.50.300">
    <property type="entry name" value="P-loop containing nucleotide triphosphate hydrolases"/>
    <property type="match status" value="1"/>
</dbReference>
<evidence type="ECO:0000256" key="4">
    <source>
        <dbReference type="ARBA" id="ARBA00022741"/>
    </source>
</evidence>
<dbReference type="PROSITE" id="PS50893">
    <property type="entry name" value="ABC_TRANSPORTER_2"/>
    <property type="match status" value="1"/>
</dbReference>
<dbReference type="GO" id="GO:0005886">
    <property type="term" value="C:plasma membrane"/>
    <property type="evidence" value="ECO:0007669"/>
    <property type="project" value="UniProtKB-SubCell"/>
</dbReference>
<dbReference type="EMBL" id="JACRAF010000018">
    <property type="protein sequence ID" value="MBI4921321.1"/>
    <property type="molecule type" value="Genomic_DNA"/>
</dbReference>
<dbReference type="InterPro" id="IPR003439">
    <property type="entry name" value="ABC_transporter-like_ATP-bd"/>
</dbReference>
<evidence type="ECO:0000259" key="6">
    <source>
        <dbReference type="PROSITE" id="PS50893"/>
    </source>
</evidence>
<evidence type="ECO:0000313" key="7">
    <source>
        <dbReference type="EMBL" id="MBI4921321.1"/>
    </source>
</evidence>
<dbReference type="FunFam" id="3.40.50.300:FF:000016">
    <property type="entry name" value="Oligopeptide ABC transporter ATP-binding component"/>
    <property type="match status" value="1"/>
</dbReference>
<dbReference type="PANTHER" id="PTHR43776:SF7">
    <property type="entry name" value="D,D-DIPEPTIDE TRANSPORT ATP-BINDING PROTEIN DDPF-RELATED"/>
    <property type="match status" value="1"/>
</dbReference>
<dbReference type="Proteomes" id="UP000782610">
    <property type="component" value="Unassembled WGS sequence"/>
</dbReference>
<dbReference type="PANTHER" id="PTHR43776">
    <property type="entry name" value="TRANSPORT ATP-BINDING PROTEIN"/>
    <property type="match status" value="1"/>
</dbReference>
<keyword evidence="3" id="KW-0813">Transport</keyword>
<feature type="domain" description="ABC transporter" evidence="6">
    <location>
        <begin position="16"/>
        <end position="264"/>
    </location>
</feature>
<dbReference type="SMART" id="SM00382">
    <property type="entry name" value="AAA"/>
    <property type="match status" value="1"/>
</dbReference>
<dbReference type="InterPro" id="IPR003593">
    <property type="entry name" value="AAA+_ATPase"/>
</dbReference>
<gene>
    <name evidence="7" type="ORF">HY834_06190</name>
</gene>
<proteinExistence type="inferred from homology"/>
<evidence type="ECO:0000313" key="8">
    <source>
        <dbReference type="Proteomes" id="UP000782610"/>
    </source>
</evidence>
<keyword evidence="4" id="KW-0547">Nucleotide-binding</keyword>
<dbReference type="AlphaFoldDB" id="A0A933NXS4"/>
<keyword evidence="5 7" id="KW-0067">ATP-binding</keyword>
<organism evidence="7 8">
    <name type="scientific">Devosia nanyangense</name>
    <dbReference type="NCBI Taxonomy" id="1228055"/>
    <lineage>
        <taxon>Bacteria</taxon>
        <taxon>Pseudomonadati</taxon>
        <taxon>Pseudomonadota</taxon>
        <taxon>Alphaproteobacteria</taxon>
        <taxon>Hyphomicrobiales</taxon>
        <taxon>Devosiaceae</taxon>
        <taxon>Devosia</taxon>
    </lineage>
</organism>
<dbReference type="GO" id="GO:0055085">
    <property type="term" value="P:transmembrane transport"/>
    <property type="evidence" value="ECO:0007669"/>
    <property type="project" value="UniProtKB-ARBA"/>
</dbReference>
<comment type="subcellular location">
    <subcellularLocation>
        <location evidence="1">Cell inner membrane</location>
        <topology evidence="1">Peripheral membrane protein</topology>
    </subcellularLocation>
</comment>
<dbReference type="Pfam" id="PF08352">
    <property type="entry name" value="oligo_HPY"/>
    <property type="match status" value="1"/>
</dbReference>
<reference evidence="7" key="1">
    <citation type="submission" date="2020-07" db="EMBL/GenBank/DDBJ databases">
        <title>Huge and variable diversity of episymbiotic CPR bacteria and DPANN archaea in groundwater ecosystems.</title>
        <authorList>
            <person name="He C.Y."/>
            <person name="Keren R."/>
            <person name="Whittaker M."/>
            <person name="Farag I.F."/>
            <person name="Doudna J."/>
            <person name="Cate J.H.D."/>
            <person name="Banfield J.F."/>
        </authorList>
    </citation>
    <scope>NUCLEOTIDE SEQUENCE</scope>
    <source>
        <strain evidence="7">NC_groundwater_1586_Pr3_B-0.1um_66_15</strain>
    </source>
</reference>
<dbReference type="InterPro" id="IPR050319">
    <property type="entry name" value="ABC_transp_ATP-bind"/>
</dbReference>
<dbReference type="Pfam" id="PF00005">
    <property type="entry name" value="ABC_tran"/>
    <property type="match status" value="1"/>
</dbReference>
<evidence type="ECO:0000256" key="2">
    <source>
        <dbReference type="ARBA" id="ARBA00005417"/>
    </source>
</evidence>
<dbReference type="CDD" id="cd03257">
    <property type="entry name" value="ABC_NikE_OppD_transporters"/>
    <property type="match status" value="1"/>
</dbReference>
<evidence type="ECO:0000256" key="5">
    <source>
        <dbReference type="ARBA" id="ARBA00022840"/>
    </source>
</evidence>
<comment type="caution">
    <text evidence="7">The sequence shown here is derived from an EMBL/GenBank/DDBJ whole genome shotgun (WGS) entry which is preliminary data.</text>
</comment>
<dbReference type="InterPro" id="IPR027417">
    <property type="entry name" value="P-loop_NTPase"/>
</dbReference>